<reference evidence="1 2" key="1">
    <citation type="journal article" date="2024" name="BMC Genomics">
        <title>De novo assembly and annotation of Popillia japonica's genome with initial clues to its potential as an invasive pest.</title>
        <authorList>
            <person name="Cucini C."/>
            <person name="Boschi S."/>
            <person name="Funari R."/>
            <person name="Cardaioli E."/>
            <person name="Iannotti N."/>
            <person name="Marturano G."/>
            <person name="Paoli F."/>
            <person name="Bruttini M."/>
            <person name="Carapelli A."/>
            <person name="Frati F."/>
            <person name="Nardi F."/>
        </authorList>
    </citation>
    <scope>NUCLEOTIDE SEQUENCE [LARGE SCALE GENOMIC DNA]</scope>
    <source>
        <strain evidence="1">DMR45628</strain>
    </source>
</reference>
<gene>
    <name evidence="1" type="ORF">QE152_g8459</name>
</gene>
<dbReference type="EMBL" id="JASPKY010000067">
    <property type="protein sequence ID" value="KAK9743647.1"/>
    <property type="molecule type" value="Genomic_DNA"/>
</dbReference>
<protein>
    <submittedName>
        <fullName evidence="1">Uncharacterized protein</fullName>
    </submittedName>
</protein>
<dbReference type="AlphaFoldDB" id="A0AAW1MBQ7"/>
<accession>A0AAW1MBQ7</accession>
<proteinExistence type="predicted"/>
<comment type="caution">
    <text evidence="1">The sequence shown here is derived from an EMBL/GenBank/DDBJ whole genome shotgun (WGS) entry which is preliminary data.</text>
</comment>
<evidence type="ECO:0000313" key="2">
    <source>
        <dbReference type="Proteomes" id="UP001458880"/>
    </source>
</evidence>
<evidence type="ECO:0000313" key="1">
    <source>
        <dbReference type="EMBL" id="KAK9743647.1"/>
    </source>
</evidence>
<name>A0AAW1MBQ7_POPJA</name>
<organism evidence="1 2">
    <name type="scientific">Popillia japonica</name>
    <name type="common">Japanese beetle</name>
    <dbReference type="NCBI Taxonomy" id="7064"/>
    <lineage>
        <taxon>Eukaryota</taxon>
        <taxon>Metazoa</taxon>
        <taxon>Ecdysozoa</taxon>
        <taxon>Arthropoda</taxon>
        <taxon>Hexapoda</taxon>
        <taxon>Insecta</taxon>
        <taxon>Pterygota</taxon>
        <taxon>Neoptera</taxon>
        <taxon>Endopterygota</taxon>
        <taxon>Coleoptera</taxon>
        <taxon>Polyphaga</taxon>
        <taxon>Scarabaeiformia</taxon>
        <taxon>Scarabaeidae</taxon>
        <taxon>Rutelinae</taxon>
        <taxon>Popillia</taxon>
    </lineage>
</organism>
<dbReference type="Proteomes" id="UP001458880">
    <property type="component" value="Unassembled WGS sequence"/>
</dbReference>
<sequence>MLGAQQAGLNTGRHALTWVLGQTHVWYLLYRCAHYVSKAHDQDQSSVSILNSLFSLDEDSQDLQELEENYQNQQTYQGKNVFHQIDFLIKL</sequence>
<keyword evidence="2" id="KW-1185">Reference proteome</keyword>